<feature type="region of interest" description="Disordered" evidence="1">
    <location>
        <begin position="141"/>
        <end position="163"/>
    </location>
</feature>
<organism evidence="4">
    <name type="scientific">Hydatigena taeniaeformis</name>
    <name type="common">Feline tapeworm</name>
    <name type="synonym">Taenia taeniaeformis</name>
    <dbReference type="NCBI Taxonomy" id="6205"/>
    <lineage>
        <taxon>Eukaryota</taxon>
        <taxon>Metazoa</taxon>
        <taxon>Spiralia</taxon>
        <taxon>Lophotrochozoa</taxon>
        <taxon>Platyhelminthes</taxon>
        <taxon>Cestoda</taxon>
        <taxon>Eucestoda</taxon>
        <taxon>Cyclophyllidea</taxon>
        <taxon>Taeniidae</taxon>
        <taxon>Hydatigera</taxon>
    </lineage>
</organism>
<feature type="region of interest" description="Disordered" evidence="1">
    <location>
        <begin position="178"/>
        <end position="208"/>
    </location>
</feature>
<reference evidence="4" key="1">
    <citation type="submission" date="2017-02" db="UniProtKB">
        <authorList>
            <consortium name="WormBaseParasite"/>
        </authorList>
    </citation>
    <scope>IDENTIFICATION</scope>
</reference>
<gene>
    <name evidence="2" type="ORF">TTAC_LOCUS4984</name>
</gene>
<evidence type="ECO:0000313" key="4">
    <source>
        <dbReference type="WBParaSite" id="TTAC_0000499901-mRNA-1"/>
    </source>
</evidence>
<keyword evidence="3" id="KW-1185">Reference proteome</keyword>
<dbReference type="WBParaSite" id="TTAC_0000499901-mRNA-1">
    <property type="protein sequence ID" value="TTAC_0000499901-mRNA-1"/>
    <property type="gene ID" value="TTAC_0000499901"/>
</dbReference>
<name>A0A0R3WW59_HYDTA</name>
<dbReference type="STRING" id="6205.A0A0R3WW59"/>
<evidence type="ECO:0000313" key="2">
    <source>
        <dbReference type="EMBL" id="VDM26000.1"/>
    </source>
</evidence>
<evidence type="ECO:0000313" key="3">
    <source>
        <dbReference type="Proteomes" id="UP000274429"/>
    </source>
</evidence>
<evidence type="ECO:0000256" key="1">
    <source>
        <dbReference type="SAM" id="MobiDB-lite"/>
    </source>
</evidence>
<protein>
    <submittedName>
        <fullName evidence="2 4">Uncharacterized protein</fullName>
    </submittedName>
</protein>
<reference evidence="2 3" key="2">
    <citation type="submission" date="2018-11" db="EMBL/GenBank/DDBJ databases">
        <authorList>
            <consortium name="Pathogen Informatics"/>
        </authorList>
    </citation>
    <scope>NUCLEOTIDE SEQUENCE [LARGE SCALE GENOMIC DNA]</scope>
</reference>
<proteinExistence type="predicted"/>
<dbReference type="Proteomes" id="UP000274429">
    <property type="component" value="Unassembled WGS sequence"/>
</dbReference>
<dbReference type="EMBL" id="UYWX01005863">
    <property type="protein sequence ID" value="VDM26000.1"/>
    <property type="molecule type" value="Genomic_DNA"/>
</dbReference>
<dbReference type="AlphaFoldDB" id="A0A0R3WW59"/>
<sequence length="208" mass="22363">MDPNARSTCSALLQLLYFEKVRNPDSATKVPSLQVDVPDEAPVQRPLSNEITPSVICLDGLSLQNPSGRGKRSEKAAGQMSDPQSTVTESHDRNPPTHHTFVRADQRKLTGSTYSLANKGAAMKFQPAAFPWLGGSCAQLNRRSGGDPRHNPSPNLATVNPRPDLQSTQLLPRFQGSTLTNAGMPLRGGALTPAWSTVHRTPSAGPKH</sequence>
<feature type="region of interest" description="Disordered" evidence="1">
    <location>
        <begin position="62"/>
        <end position="100"/>
    </location>
</feature>
<accession>A0A0R3WW59</accession>